<dbReference type="InterPro" id="IPR017853">
    <property type="entry name" value="GH"/>
</dbReference>
<dbReference type="InterPro" id="IPR001000">
    <property type="entry name" value="GH10_dom"/>
</dbReference>
<dbReference type="Proteomes" id="UP000808388">
    <property type="component" value="Unassembled WGS sequence"/>
</dbReference>
<feature type="transmembrane region" description="Helical" evidence="4">
    <location>
        <begin position="214"/>
        <end position="237"/>
    </location>
</feature>
<dbReference type="SUPFAM" id="SSF51445">
    <property type="entry name" value="(Trans)glycosidases"/>
    <property type="match status" value="1"/>
</dbReference>
<evidence type="ECO:0000259" key="5">
    <source>
        <dbReference type="Pfam" id="PF00331"/>
    </source>
</evidence>
<feature type="transmembrane region" description="Helical" evidence="4">
    <location>
        <begin position="90"/>
        <end position="109"/>
    </location>
</feature>
<sequence length="609" mass="68805">MNWLFVALLSQFLLGLAAVFDRVILKRGVFNPWSYAFWLGLLGLFALVLIPFGNVVIPISLIGTALAAGALFCLGLLLLYFALHHSEASISLPIIAGFSALSALLFSSYLLHIPVGQGESFGFWFLVFGGLVLFFIEERGMRVRMILLTTFSALLLGFSQVLTKYVYLHSTFIAGFVWVKIGGVLLALLAFLIPQFRQKLQSEKGAEIKTESAYYLANRLVAGIGSFLFSFAVFLAHPALVESVQGFQYVIIFIFGALLLHEKFRGRVLWGKILAIAFIFSGLLVFGLSAYSGTLKKNPDRPIVWGLTFSTAFTDQLGLDWRSSYIAILDELQPKRLRLVAYWDEIEPKENKFDFSRLDILMHEAEKRNLPVILAVGMKLPRWPECHLPGWVENLSTGEKEAKLQPFIAEVVRHYVASPSLYLWQVENEPFLPFGTCPSRPGGFLDNEIALVRSIDPAHQILISDAGETGDWIRAASRGDVFGTTMYRKVYSRILGPFFGVTEYPIGPGAFLLKEKFVKYFTGKPDERYLVIELQAEPWQHLSIPETPIKTQINNFTPAYFQEVISYAQAAGFDEYYLWGAEWWYYMKTKHARPEYWNMAGELFNQSAL</sequence>
<feature type="transmembrane region" description="Helical" evidence="4">
    <location>
        <begin position="121"/>
        <end position="138"/>
    </location>
</feature>
<dbReference type="Gene3D" id="3.20.20.80">
    <property type="entry name" value="Glycosidases"/>
    <property type="match status" value="1"/>
</dbReference>
<dbReference type="EMBL" id="JACQCQ010000013">
    <property type="protein sequence ID" value="MBI3627913.1"/>
    <property type="molecule type" value="Genomic_DNA"/>
</dbReference>
<reference evidence="6" key="1">
    <citation type="submission" date="2020-07" db="EMBL/GenBank/DDBJ databases">
        <title>Huge and variable diversity of episymbiotic CPR bacteria and DPANN archaea in groundwater ecosystems.</title>
        <authorList>
            <person name="He C.Y."/>
            <person name="Keren R."/>
            <person name="Whittaker M."/>
            <person name="Farag I.F."/>
            <person name="Doudna J."/>
            <person name="Cate J.H.D."/>
            <person name="Banfield J.F."/>
        </authorList>
    </citation>
    <scope>NUCLEOTIDE SEQUENCE</scope>
    <source>
        <strain evidence="6">NC_groundwater_972_Pr1_S-0.2um_49_27</strain>
    </source>
</reference>
<dbReference type="AlphaFoldDB" id="A0A9D6LQL8"/>
<keyword evidence="4" id="KW-0472">Membrane</keyword>
<gene>
    <name evidence="6" type="ORF">HY220_04210</name>
</gene>
<accession>A0A9D6LQL8</accession>
<keyword evidence="4" id="KW-0812">Transmembrane</keyword>
<comment type="caution">
    <text evidence="6">The sequence shown here is derived from an EMBL/GenBank/DDBJ whole genome shotgun (WGS) entry which is preliminary data.</text>
</comment>
<proteinExistence type="predicted"/>
<feature type="transmembrane region" description="Helical" evidence="4">
    <location>
        <begin position="173"/>
        <end position="193"/>
    </location>
</feature>
<feature type="transmembrane region" description="Helical" evidence="4">
    <location>
        <begin position="36"/>
        <end position="53"/>
    </location>
</feature>
<feature type="transmembrane region" description="Helical" evidence="4">
    <location>
        <begin position="145"/>
        <end position="167"/>
    </location>
</feature>
<evidence type="ECO:0000256" key="2">
    <source>
        <dbReference type="ARBA" id="ARBA00023277"/>
    </source>
</evidence>
<dbReference type="GO" id="GO:0000272">
    <property type="term" value="P:polysaccharide catabolic process"/>
    <property type="evidence" value="ECO:0007669"/>
    <property type="project" value="UniProtKB-KW"/>
</dbReference>
<name>A0A9D6LQL8_9BACT</name>
<dbReference type="Pfam" id="PF00331">
    <property type="entry name" value="Glyco_hydro_10"/>
    <property type="match status" value="1"/>
</dbReference>
<feature type="transmembrane region" description="Helical" evidence="4">
    <location>
        <begin position="273"/>
        <end position="291"/>
    </location>
</feature>
<evidence type="ECO:0000313" key="6">
    <source>
        <dbReference type="EMBL" id="MBI3627913.1"/>
    </source>
</evidence>
<feature type="transmembrane region" description="Helical" evidence="4">
    <location>
        <begin position="59"/>
        <end position="83"/>
    </location>
</feature>
<keyword evidence="1" id="KW-0378">Hydrolase</keyword>
<keyword evidence="2" id="KW-0119">Carbohydrate metabolism</keyword>
<organism evidence="6 7">
    <name type="scientific">Candidatus Sungiibacteriota bacterium</name>
    <dbReference type="NCBI Taxonomy" id="2750080"/>
    <lineage>
        <taxon>Bacteria</taxon>
        <taxon>Candidatus Sungiibacteriota</taxon>
    </lineage>
</organism>
<keyword evidence="4" id="KW-1133">Transmembrane helix</keyword>
<keyword evidence="3" id="KW-0624">Polysaccharide degradation</keyword>
<dbReference type="GO" id="GO:0004553">
    <property type="term" value="F:hydrolase activity, hydrolyzing O-glycosyl compounds"/>
    <property type="evidence" value="ECO:0007669"/>
    <property type="project" value="InterPro"/>
</dbReference>
<evidence type="ECO:0000313" key="7">
    <source>
        <dbReference type="Proteomes" id="UP000808388"/>
    </source>
</evidence>
<evidence type="ECO:0000256" key="1">
    <source>
        <dbReference type="ARBA" id="ARBA00022801"/>
    </source>
</evidence>
<feature type="transmembrane region" description="Helical" evidence="4">
    <location>
        <begin position="6"/>
        <end position="24"/>
    </location>
</feature>
<feature type="transmembrane region" description="Helical" evidence="4">
    <location>
        <begin position="243"/>
        <end position="261"/>
    </location>
</feature>
<evidence type="ECO:0000256" key="3">
    <source>
        <dbReference type="ARBA" id="ARBA00023326"/>
    </source>
</evidence>
<evidence type="ECO:0000256" key="4">
    <source>
        <dbReference type="SAM" id="Phobius"/>
    </source>
</evidence>
<feature type="domain" description="GH10" evidence="5">
    <location>
        <begin position="343"/>
        <end position="432"/>
    </location>
</feature>
<protein>
    <submittedName>
        <fullName evidence="6">DMT family transporter</fullName>
    </submittedName>
</protein>